<evidence type="ECO:0000313" key="2">
    <source>
        <dbReference type="EMBL" id="WHI61360.1"/>
    </source>
</evidence>
<protein>
    <submittedName>
        <fullName evidence="2">MBL fold metallo-hydrolase</fullName>
    </submittedName>
</protein>
<evidence type="ECO:0000259" key="1">
    <source>
        <dbReference type="SMART" id="SM00849"/>
    </source>
</evidence>
<dbReference type="PANTHER" id="PTHR42951:SF4">
    <property type="entry name" value="ACYL-COENZYME A THIOESTERASE MBLAC2"/>
    <property type="match status" value="1"/>
</dbReference>
<evidence type="ECO:0000313" key="3">
    <source>
        <dbReference type="Proteomes" id="UP001223261"/>
    </source>
</evidence>
<dbReference type="EMBL" id="CP118848">
    <property type="protein sequence ID" value="WHI61360.1"/>
    <property type="molecule type" value="Genomic_DNA"/>
</dbReference>
<dbReference type="AlphaFoldDB" id="A0AAX3W9X2"/>
<accession>A0AAX3W9X2</accession>
<organism evidence="2 3">
    <name type="scientific">Mammaliicoccus lentus</name>
    <name type="common">Staphylococcus lentus</name>
    <dbReference type="NCBI Taxonomy" id="42858"/>
    <lineage>
        <taxon>Bacteria</taxon>
        <taxon>Bacillati</taxon>
        <taxon>Bacillota</taxon>
        <taxon>Bacilli</taxon>
        <taxon>Bacillales</taxon>
        <taxon>Staphylococcaceae</taxon>
        <taxon>Mammaliicoccus</taxon>
    </lineage>
</organism>
<dbReference type="RefSeq" id="WP_237714341.1">
    <property type="nucleotide sequence ID" value="NZ_CP188068.1"/>
</dbReference>
<feature type="domain" description="Metallo-beta-lactamase" evidence="1">
    <location>
        <begin position="23"/>
        <end position="222"/>
    </location>
</feature>
<dbReference type="SUPFAM" id="SSF56281">
    <property type="entry name" value="Metallo-hydrolase/oxidoreductase"/>
    <property type="match status" value="1"/>
</dbReference>
<dbReference type="InterPro" id="IPR050855">
    <property type="entry name" value="NDM-1-like"/>
</dbReference>
<dbReference type="Pfam" id="PF00753">
    <property type="entry name" value="Lactamase_B"/>
    <property type="match status" value="1"/>
</dbReference>
<sequence length="243" mass="28303">MTVKLKQISKNVYILPFDSHRDRPNLGYIHGEKYSMLIDTGNSPAHLTEMLNEIEKLNLPQPKVALITHWHWDHTFAMHAFNGITIAEKETDLTLTKLKQWQWTPEAMAKRLNSGEECKFCDTHIKIEYDDISKIKVVNADMTFEDHCSFDLGNVTLEVQRIVNPHSEDGVVAYVQEDKILFAGDADTGDFYLLDGGYDKEKYYHYIKTVEQYDYQTYIHGHLEPLSKEGIKEERLNIEEEYL</sequence>
<dbReference type="Gene3D" id="3.60.15.10">
    <property type="entry name" value="Ribonuclease Z/Hydroxyacylglutathione hydrolase-like"/>
    <property type="match status" value="1"/>
</dbReference>
<dbReference type="Proteomes" id="UP001223261">
    <property type="component" value="Chromosome"/>
</dbReference>
<dbReference type="InterPro" id="IPR001279">
    <property type="entry name" value="Metallo-B-lactamas"/>
</dbReference>
<proteinExistence type="predicted"/>
<dbReference type="InterPro" id="IPR036866">
    <property type="entry name" value="RibonucZ/Hydroxyglut_hydro"/>
</dbReference>
<reference evidence="2" key="1">
    <citation type="journal article" date="2023" name="Antibiotics">
        <title>Prevalence and Molecular Characterization of Methicillin-Resistant Staphylococci (MRS) and Mammaliicocci (MRM) in Dromedary Camels from Algeria: First Detection of SCCmec-mecC Hybrid in Methicillin-Resistant Mammaliicoccus lentus.</title>
        <authorList>
            <person name="Belhout C."/>
            <person name="Boyen F."/>
            <person name="Vereecke N."/>
            <person name="Theuns S."/>
            <person name="Taibi N."/>
            <person name="Stegger M."/>
            <person name="de la Fe-Rodriguez P.Y."/>
            <person name="Bouayad L."/>
            <person name="Elgroud R."/>
            <person name="Butaye P."/>
        </authorList>
    </citation>
    <scope>NUCLEOTIDE SEQUENCE</scope>
    <source>
        <strain evidence="2">7048</strain>
    </source>
</reference>
<dbReference type="SMART" id="SM00849">
    <property type="entry name" value="Lactamase_B"/>
    <property type="match status" value="1"/>
</dbReference>
<dbReference type="PANTHER" id="PTHR42951">
    <property type="entry name" value="METALLO-BETA-LACTAMASE DOMAIN-CONTAINING"/>
    <property type="match status" value="1"/>
</dbReference>
<name>A0AAX3W9X2_MAMLE</name>
<gene>
    <name evidence="2" type="ORF">PYH69_06960</name>
</gene>